<dbReference type="AlphaFoldDB" id="A0A914E978"/>
<feature type="compositionally biased region" description="Basic and acidic residues" evidence="1">
    <location>
        <begin position="74"/>
        <end position="83"/>
    </location>
</feature>
<feature type="region of interest" description="Disordered" evidence="1">
    <location>
        <begin position="243"/>
        <end position="274"/>
    </location>
</feature>
<protein>
    <submittedName>
        <fullName evidence="3">Glutaredoxin domain-containing protein</fullName>
    </submittedName>
</protein>
<proteinExistence type="predicted"/>
<evidence type="ECO:0000256" key="1">
    <source>
        <dbReference type="SAM" id="MobiDB-lite"/>
    </source>
</evidence>
<dbReference type="GO" id="GO:0015035">
    <property type="term" value="F:protein-disulfide reductase activity"/>
    <property type="evidence" value="ECO:0007669"/>
    <property type="project" value="TreeGrafter"/>
</dbReference>
<name>A0A914E978_9BILA</name>
<keyword evidence="2" id="KW-1185">Reference proteome</keyword>
<dbReference type="Gene3D" id="3.40.30.10">
    <property type="entry name" value="Glutaredoxin"/>
    <property type="match status" value="1"/>
</dbReference>
<organism evidence="2 3">
    <name type="scientific">Acrobeloides nanus</name>
    <dbReference type="NCBI Taxonomy" id="290746"/>
    <lineage>
        <taxon>Eukaryota</taxon>
        <taxon>Metazoa</taxon>
        <taxon>Ecdysozoa</taxon>
        <taxon>Nematoda</taxon>
        <taxon>Chromadorea</taxon>
        <taxon>Rhabditida</taxon>
        <taxon>Tylenchina</taxon>
        <taxon>Cephalobomorpha</taxon>
        <taxon>Cephaloboidea</taxon>
        <taxon>Cephalobidae</taxon>
        <taxon>Acrobeloides</taxon>
    </lineage>
</organism>
<dbReference type="PANTHER" id="PTHR46679">
    <property type="match status" value="1"/>
</dbReference>
<dbReference type="PROSITE" id="PS51354">
    <property type="entry name" value="GLUTAREDOXIN_2"/>
    <property type="match status" value="1"/>
</dbReference>
<dbReference type="WBParaSite" id="ACRNAN_scaffold643.g7022.t3">
    <property type="protein sequence ID" value="ACRNAN_scaffold643.g7022.t3"/>
    <property type="gene ID" value="ACRNAN_scaffold643.g7022"/>
</dbReference>
<dbReference type="GO" id="GO:0005739">
    <property type="term" value="C:mitochondrion"/>
    <property type="evidence" value="ECO:0007669"/>
    <property type="project" value="TreeGrafter"/>
</dbReference>
<dbReference type="SUPFAM" id="SSF52833">
    <property type="entry name" value="Thioredoxin-like"/>
    <property type="match status" value="1"/>
</dbReference>
<evidence type="ECO:0000313" key="3">
    <source>
        <dbReference type="WBParaSite" id="ACRNAN_scaffold643.g7022.t3"/>
    </source>
</evidence>
<dbReference type="Proteomes" id="UP000887540">
    <property type="component" value="Unplaced"/>
</dbReference>
<dbReference type="PANTHER" id="PTHR46679:SF4">
    <property type="entry name" value="GLUTAREDOXIN DOMAIN-CONTAINING PROTEIN"/>
    <property type="match status" value="1"/>
</dbReference>
<feature type="region of interest" description="Disordered" evidence="1">
    <location>
        <begin position="74"/>
        <end position="100"/>
    </location>
</feature>
<accession>A0A914E978</accession>
<dbReference type="InterPro" id="IPR036249">
    <property type="entry name" value="Thioredoxin-like_sf"/>
</dbReference>
<sequence>MLYPIIFFVLLIFATSYAIFLPRSYSAPLNTSIYLGRYHEGLSPNVITPLPYRRVQKQAPIRDEFVAEVDRSIEEDIDQRSGDGEAPPPDVSRMPSFYRRRGGGYGSNRGRACPGPGCSLIRPPSPYGYGSNYMLPTSAPDRLDLPYLPAGPPIAPMPYRSMYRRPRRPYFGSGNEGYNSMPPPYMIPGSAPGGPGQSYGPYDVNNRVFGPGPYNGYGRLPYGNTVKTPMDWQDNEMTPNLTNRPMGVPVSGPDPEVNSGPIEEANPNGSSRPPEGEVGVGVYMSSYGYSYAGYIERQAKMYPIMMYTLVQCIPCQRAKHLLAISYADIRSHFLELVGNEDWQRQLQVDLQHITGAVTFPYIFICGTLIRSLSTPSNWST</sequence>
<reference evidence="3" key="1">
    <citation type="submission" date="2022-11" db="UniProtKB">
        <authorList>
            <consortium name="WormBaseParasite"/>
        </authorList>
    </citation>
    <scope>IDENTIFICATION</scope>
</reference>
<evidence type="ECO:0000313" key="2">
    <source>
        <dbReference type="Proteomes" id="UP000887540"/>
    </source>
</evidence>